<feature type="compositionally biased region" description="Low complexity" evidence="1">
    <location>
        <begin position="186"/>
        <end position="196"/>
    </location>
</feature>
<dbReference type="InterPro" id="IPR015947">
    <property type="entry name" value="PUA-like_sf"/>
</dbReference>
<dbReference type="AlphaFoldDB" id="A0A160VEJ6"/>
<proteinExistence type="predicted"/>
<organism evidence="2">
    <name type="scientific">hydrothermal vent metagenome</name>
    <dbReference type="NCBI Taxonomy" id="652676"/>
    <lineage>
        <taxon>unclassified sequences</taxon>
        <taxon>metagenomes</taxon>
        <taxon>ecological metagenomes</taxon>
    </lineage>
</organism>
<accession>A0A160VEJ6</accession>
<protein>
    <submittedName>
        <fullName evidence="2">Uncharacterized protein</fullName>
    </submittedName>
</protein>
<gene>
    <name evidence="2" type="ORF">MGWOODY_Clf470</name>
</gene>
<evidence type="ECO:0000256" key="1">
    <source>
        <dbReference type="SAM" id="MobiDB-lite"/>
    </source>
</evidence>
<evidence type="ECO:0000313" key="2">
    <source>
        <dbReference type="EMBL" id="CUV03200.1"/>
    </source>
</evidence>
<feature type="region of interest" description="Disordered" evidence="1">
    <location>
        <begin position="153"/>
        <end position="196"/>
    </location>
</feature>
<name>A0A160VEJ6_9ZZZZ</name>
<dbReference type="Gene3D" id="3.10.590.10">
    <property type="entry name" value="ph1033 like domains"/>
    <property type="match status" value="1"/>
</dbReference>
<reference evidence="2" key="1">
    <citation type="submission" date="2015-10" db="EMBL/GenBank/DDBJ databases">
        <authorList>
            <person name="Gilbert D.G."/>
        </authorList>
    </citation>
    <scope>NUCLEOTIDE SEQUENCE</scope>
</reference>
<dbReference type="SUPFAM" id="SSF88697">
    <property type="entry name" value="PUA domain-like"/>
    <property type="match status" value="1"/>
</dbReference>
<dbReference type="EMBL" id="FAXA01000372">
    <property type="protein sequence ID" value="CUV03200.1"/>
    <property type="molecule type" value="Genomic_DNA"/>
</dbReference>
<sequence>MPSNFWMMINNEENFRITQNRGFTLLGLKAQHRRKVQRIVEGDRVLLYISHLRRFAATATAMSSFYEAEEPIWVNEGSTGFPYHIKLKPGVILKDEQFMDANLLAPRLEYVKRWNPQDWYMAFQGNLHLLPKNDFNLIEEEMKKLHFGKGYVPADFTPSPSTQRRRRSGGRRSSSLNRANLKTVSRSRPSSPRLPS</sequence>